<dbReference type="GO" id="GO:0006397">
    <property type="term" value="P:mRNA processing"/>
    <property type="evidence" value="ECO:0007669"/>
    <property type="project" value="UniProtKB-KW"/>
</dbReference>
<dbReference type="PROSITE" id="PS01136">
    <property type="entry name" value="UPF0034"/>
    <property type="match status" value="1"/>
</dbReference>
<comment type="catalytic activity">
    <reaction evidence="8">
        <text>a 5,6-dihydrouridine in mRNA + NADP(+) = a uridine in mRNA + NADPH + H(+)</text>
        <dbReference type="Rhea" id="RHEA:69855"/>
        <dbReference type="Rhea" id="RHEA-COMP:14658"/>
        <dbReference type="Rhea" id="RHEA-COMP:17789"/>
        <dbReference type="ChEBI" id="CHEBI:15378"/>
        <dbReference type="ChEBI" id="CHEBI:57783"/>
        <dbReference type="ChEBI" id="CHEBI:58349"/>
        <dbReference type="ChEBI" id="CHEBI:65315"/>
        <dbReference type="ChEBI" id="CHEBI:74443"/>
    </reaction>
    <physiologicalReaction direction="right-to-left" evidence="8">
        <dbReference type="Rhea" id="RHEA:69857"/>
    </physiologicalReaction>
</comment>
<evidence type="ECO:0000256" key="4">
    <source>
        <dbReference type="ARBA" id="ARBA00022664"/>
    </source>
</evidence>
<name>A0A3G2S9U1_MALR7</name>
<proteinExistence type="predicted"/>
<feature type="domain" description="DUS-like FMN-binding" evidence="9">
    <location>
        <begin position="37"/>
        <end position="297"/>
    </location>
</feature>
<dbReference type="GO" id="GO:0106414">
    <property type="term" value="F:mRNA dihydrouridine synthase activity"/>
    <property type="evidence" value="ECO:0007669"/>
    <property type="project" value="RHEA"/>
</dbReference>
<keyword evidence="6 10" id="KW-0560">Oxidoreductase</keyword>
<evidence type="ECO:0000256" key="7">
    <source>
        <dbReference type="ARBA" id="ARBA00048342"/>
    </source>
</evidence>
<evidence type="ECO:0000313" key="10">
    <source>
        <dbReference type="EMBL" id="AYO44865.1"/>
    </source>
</evidence>
<evidence type="ECO:0000256" key="8">
    <source>
        <dbReference type="ARBA" id="ARBA00049447"/>
    </source>
</evidence>
<gene>
    <name evidence="10" type="primary">dus2</name>
    <name evidence="10" type="ORF">DNF11_3915</name>
</gene>
<dbReference type="CDD" id="cd02801">
    <property type="entry name" value="DUS_like_FMN"/>
    <property type="match status" value="1"/>
</dbReference>
<keyword evidence="11" id="KW-1185">Reference proteome</keyword>
<dbReference type="EMBL" id="CP033155">
    <property type="protein sequence ID" value="AYO44865.1"/>
    <property type="molecule type" value="Genomic_DNA"/>
</dbReference>
<accession>A0A3G2S9U1</accession>
<evidence type="ECO:0000256" key="2">
    <source>
        <dbReference type="ARBA" id="ARBA00022630"/>
    </source>
</evidence>
<dbReference type="InterPro" id="IPR035587">
    <property type="entry name" value="DUS-like_FMN-bd"/>
</dbReference>
<evidence type="ECO:0000259" key="9">
    <source>
        <dbReference type="Pfam" id="PF01207"/>
    </source>
</evidence>
<dbReference type="OrthoDB" id="10262250at2759"/>
<dbReference type="InterPro" id="IPR052582">
    <property type="entry name" value="tRNA-DUS-like"/>
</dbReference>
<reference evidence="10 11" key="1">
    <citation type="submission" date="2018-10" db="EMBL/GenBank/DDBJ databases">
        <title>Complete genome sequence of Malassezia restricta CBS 7877.</title>
        <authorList>
            <person name="Morand S.C."/>
            <person name="Bertignac M."/>
            <person name="Iltis A."/>
            <person name="Kolder I."/>
            <person name="Pirovano W."/>
            <person name="Jourdain R."/>
            <person name="Clavaud C."/>
        </authorList>
    </citation>
    <scope>NUCLEOTIDE SEQUENCE [LARGE SCALE GENOMIC DNA]</scope>
    <source>
        <strain evidence="10 11">CBS 7877</strain>
    </source>
</reference>
<keyword evidence="2" id="KW-0285">Flavoprotein</keyword>
<dbReference type="VEuPathDB" id="FungiDB:DNF11_3915"/>
<dbReference type="STRING" id="425264.A0A3G2S9U1"/>
<dbReference type="Gene3D" id="3.20.20.70">
    <property type="entry name" value="Aldolase class I"/>
    <property type="match status" value="1"/>
</dbReference>
<dbReference type="GO" id="GO:0050660">
    <property type="term" value="F:flavin adenine dinucleotide binding"/>
    <property type="evidence" value="ECO:0007669"/>
    <property type="project" value="InterPro"/>
</dbReference>
<dbReference type="AlphaFoldDB" id="A0A3G2S9U1"/>
<keyword evidence="5" id="KW-0819">tRNA processing</keyword>
<dbReference type="Proteomes" id="UP000269793">
    <property type="component" value="Chromosome VIII"/>
</dbReference>
<dbReference type="InterPro" id="IPR018517">
    <property type="entry name" value="tRNA_hU_synthase_CS"/>
</dbReference>
<dbReference type="PANTHER" id="PTHR45936">
    <property type="entry name" value="TRNA-DIHYDROURIDINE(20) SYNTHASE [NAD(P)+]-LIKE"/>
    <property type="match status" value="1"/>
</dbReference>
<sequence>MSEPGEQTPKRIKLDAQDVLPPPAHDKMPRFDRGVFLAPMVRSGALPCRLLALEYGADLVWGPEVVDRAIMGTERRVHPSTGLVEFIKDGKQVFSSHPIERPFLIYQVGSSTPENAAEAVRIVTAHDDVAGVDLNCGCPKPFSTLGGMGANLLTMPDLLCEILKAMRRAAPPHVSVTCKIRLLPTQAQTLDLVERIVRTRTIRALTIHCRTKPMRPREPALLDRFRDVAAHVAKVAQETGQDVPVVCNGDCFGVTDIPRLQTLTGAQAFMMARGPEANMSCFREHRECVGTVVAPKWLRYAVYFDNPFGNTKYCITQMAFTTTAGAKEHDAPRVSPLKKRELLDMRMELNRAKSHEDMARALRMPWPVDTSDIATWLPGRLGPRT</sequence>
<comment type="cofactor">
    <cofactor evidence="1">
        <name>FMN</name>
        <dbReference type="ChEBI" id="CHEBI:58210"/>
    </cofactor>
</comment>
<dbReference type="Pfam" id="PF01207">
    <property type="entry name" value="Dus"/>
    <property type="match status" value="1"/>
</dbReference>
<comment type="catalytic activity">
    <reaction evidence="7">
        <text>a 5,6-dihydrouridine in mRNA + NAD(+) = a uridine in mRNA + NADH + H(+)</text>
        <dbReference type="Rhea" id="RHEA:69851"/>
        <dbReference type="Rhea" id="RHEA-COMP:14658"/>
        <dbReference type="Rhea" id="RHEA-COMP:17789"/>
        <dbReference type="ChEBI" id="CHEBI:15378"/>
        <dbReference type="ChEBI" id="CHEBI:57540"/>
        <dbReference type="ChEBI" id="CHEBI:57945"/>
        <dbReference type="ChEBI" id="CHEBI:65315"/>
        <dbReference type="ChEBI" id="CHEBI:74443"/>
    </reaction>
    <physiologicalReaction direction="right-to-left" evidence="7">
        <dbReference type="Rhea" id="RHEA:69853"/>
    </physiologicalReaction>
</comment>
<evidence type="ECO:0000256" key="6">
    <source>
        <dbReference type="ARBA" id="ARBA00023002"/>
    </source>
</evidence>
<keyword evidence="4" id="KW-0507">mRNA processing</keyword>
<dbReference type="GO" id="GO:0005737">
    <property type="term" value="C:cytoplasm"/>
    <property type="evidence" value="ECO:0007669"/>
    <property type="project" value="TreeGrafter"/>
</dbReference>
<evidence type="ECO:0000313" key="11">
    <source>
        <dbReference type="Proteomes" id="UP000269793"/>
    </source>
</evidence>
<evidence type="ECO:0000256" key="5">
    <source>
        <dbReference type="ARBA" id="ARBA00022694"/>
    </source>
</evidence>
<keyword evidence="3" id="KW-0288">FMN</keyword>
<protein>
    <submittedName>
        <fullName evidence="10">tRNA-dihydrouridine(20) synthase [NAD(P)+]</fullName>
        <ecNumber evidence="10">1.3.1.91</ecNumber>
    </submittedName>
</protein>
<dbReference type="PANTHER" id="PTHR45936:SF1">
    <property type="entry name" value="TRNA-DIHYDROURIDINE(20) SYNTHASE [NAD(P)+]-LIKE"/>
    <property type="match status" value="1"/>
</dbReference>
<dbReference type="GO" id="GO:0102264">
    <property type="term" value="F:tRNA-dihydrouridine20 synthase activity"/>
    <property type="evidence" value="ECO:0007669"/>
    <property type="project" value="UniProtKB-EC"/>
</dbReference>
<dbReference type="EC" id="1.3.1.91" evidence="10"/>
<evidence type="ECO:0000256" key="1">
    <source>
        <dbReference type="ARBA" id="ARBA00001917"/>
    </source>
</evidence>
<organism evidence="10 11">
    <name type="scientific">Malassezia restricta (strain ATCC 96810 / NBRC 103918 / CBS 7877)</name>
    <name type="common">Seborrheic dermatitis infection agent</name>
    <dbReference type="NCBI Taxonomy" id="425264"/>
    <lineage>
        <taxon>Eukaryota</taxon>
        <taxon>Fungi</taxon>
        <taxon>Dikarya</taxon>
        <taxon>Basidiomycota</taxon>
        <taxon>Ustilaginomycotina</taxon>
        <taxon>Malasseziomycetes</taxon>
        <taxon>Malasseziales</taxon>
        <taxon>Malasseziaceae</taxon>
        <taxon>Malassezia</taxon>
    </lineage>
</organism>
<dbReference type="SUPFAM" id="SSF51395">
    <property type="entry name" value="FMN-linked oxidoreductases"/>
    <property type="match status" value="1"/>
</dbReference>
<evidence type="ECO:0000256" key="3">
    <source>
        <dbReference type="ARBA" id="ARBA00022643"/>
    </source>
</evidence>
<dbReference type="InterPro" id="IPR013785">
    <property type="entry name" value="Aldolase_TIM"/>
</dbReference>